<feature type="region of interest" description="Disordered" evidence="1">
    <location>
        <begin position="64"/>
        <end position="96"/>
    </location>
</feature>
<dbReference type="GeneID" id="94349112"/>
<keyword evidence="3" id="KW-1185">Reference proteome</keyword>
<sequence>MCVYPVTSPPLKIATTVTAAKWSEMQNQKIRQNENRDTHRALAVCPAFENHTRATRRRVAQSAYTASQFDDESRDVQQARLSQDTNTPRLQSHGGR</sequence>
<organism evidence="2 3">
    <name type="scientific">Bremia lactucae</name>
    <name type="common">Lettuce downy mildew</name>
    <dbReference type="NCBI Taxonomy" id="4779"/>
    <lineage>
        <taxon>Eukaryota</taxon>
        <taxon>Sar</taxon>
        <taxon>Stramenopiles</taxon>
        <taxon>Oomycota</taxon>
        <taxon>Peronosporomycetes</taxon>
        <taxon>Peronosporales</taxon>
        <taxon>Peronosporaceae</taxon>
        <taxon>Bremia</taxon>
    </lineage>
</organism>
<dbReference type="AlphaFoldDB" id="A0A976ICS4"/>
<proteinExistence type="predicted"/>
<protein>
    <submittedName>
        <fullName evidence="2">Uncharacterized protein</fullName>
    </submittedName>
</protein>
<dbReference type="EMBL" id="SHOA02000014">
    <property type="protein sequence ID" value="TDH67573.1"/>
    <property type="molecule type" value="Genomic_DNA"/>
</dbReference>
<reference evidence="2 3" key="1">
    <citation type="journal article" date="2021" name="Genome Biol.">
        <title>AFLAP: assembly-free linkage analysis pipeline using k-mers from genome sequencing data.</title>
        <authorList>
            <person name="Fletcher K."/>
            <person name="Zhang L."/>
            <person name="Gil J."/>
            <person name="Han R."/>
            <person name="Cavanaugh K."/>
            <person name="Michelmore R."/>
        </authorList>
    </citation>
    <scope>NUCLEOTIDE SEQUENCE [LARGE SCALE GENOMIC DNA]</scope>
    <source>
        <strain evidence="2 3">SF5</strain>
    </source>
</reference>
<name>A0A976ICS4_BRELC</name>
<dbReference type="Proteomes" id="UP000294530">
    <property type="component" value="Unassembled WGS sequence"/>
</dbReference>
<evidence type="ECO:0000313" key="3">
    <source>
        <dbReference type="Proteomes" id="UP000294530"/>
    </source>
</evidence>
<gene>
    <name evidence="2" type="ORF">CCR75_005360</name>
</gene>
<accession>A0A976ICS4</accession>
<feature type="compositionally biased region" description="Polar residues" evidence="1">
    <location>
        <begin position="79"/>
        <end position="90"/>
    </location>
</feature>
<comment type="caution">
    <text evidence="2">The sequence shown here is derived from an EMBL/GenBank/DDBJ whole genome shotgun (WGS) entry which is preliminary data.</text>
</comment>
<dbReference type="KEGG" id="blac:94349112"/>
<evidence type="ECO:0000313" key="2">
    <source>
        <dbReference type="EMBL" id="TDH67573.1"/>
    </source>
</evidence>
<evidence type="ECO:0000256" key="1">
    <source>
        <dbReference type="SAM" id="MobiDB-lite"/>
    </source>
</evidence>
<dbReference type="RefSeq" id="XP_067817072.1">
    <property type="nucleotide sequence ID" value="XM_067963441.1"/>
</dbReference>